<accession>A0A6D2HKB0</accession>
<sequence length="100" mass="11679">MMPRMFAKYFGFGRGSRARGISTISRPSSSSSAMARVWKEEKTSWLVLAFTGGYLGHACINYRKRKANSKEVDRMLQEYYKRADASSKRRRRYFQFDDDA</sequence>
<gene>
    <name evidence="1" type="ORF">MERR_LOCUS3824</name>
</gene>
<protein>
    <submittedName>
        <fullName evidence="1">Uncharacterized protein</fullName>
    </submittedName>
</protein>
<dbReference type="Proteomes" id="UP000467841">
    <property type="component" value="Unassembled WGS sequence"/>
</dbReference>
<evidence type="ECO:0000313" key="2">
    <source>
        <dbReference type="Proteomes" id="UP000467841"/>
    </source>
</evidence>
<evidence type="ECO:0000313" key="1">
    <source>
        <dbReference type="EMBL" id="CAA7016589.1"/>
    </source>
</evidence>
<dbReference type="AlphaFoldDB" id="A0A6D2HKB0"/>
<dbReference type="EMBL" id="CACVBM020000233">
    <property type="protein sequence ID" value="CAA7016589.1"/>
    <property type="molecule type" value="Genomic_DNA"/>
</dbReference>
<reference evidence="1" key="1">
    <citation type="submission" date="2020-01" db="EMBL/GenBank/DDBJ databases">
        <authorList>
            <person name="Mishra B."/>
        </authorList>
    </citation>
    <scope>NUCLEOTIDE SEQUENCE [LARGE SCALE GENOMIC DNA]</scope>
</reference>
<name>A0A6D2HKB0_9BRAS</name>
<comment type="caution">
    <text evidence="1">The sequence shown here is derived from an EMBL/GenBank/DDBJ whole genome shotgun (WGS) entry which is preliminary data.</text>
</comment>
<proteinExistence type="predicted"/>
<keyword evidence="2" id="KW-1185">Reference proteome</keyword>
<organism evidence="1 2">
    <name type="scientific">Microthlaspi erraticum</name>
    <dbReference type="NCBI Taxonomy" id="1685480"/>
    <lineage>
        <taxon>Eukaryota</taxon>
        <taxon>Viridiplantae</taxon>
        <taxon>Streptophyta</taxon>
        <taxon>Embryophyta</taxon>
        <taxon>Tracheophyta</taxon>
        <taxon>Spermatophyta</taxon>
        <taxon>Magnoliopsida</taxon>
        <taxon>eudicotyledons</taxon>
        <taxon>Gunneridae</taxon>
        <taxon>Pentapetalae</taxon>
        <taxon>rosids</taxon>
        <taxon>malvids</taxon>
        <taxon>Brassicales</taxon>
        <taxon>Brassicaceae</taxon>
        <taxon>Coluteocarpeae</taxon>
        <taxon>Microthlaspi</taxon>
    </lineage>
</organism>